<dbReference type="Proteomes" id="UP000479710">
    <property type="component" value="Unassembled WGS sequence"/>
</dbReference>
<organism evidence="1 2">
    <name type="scientific">Oryza meyeriana var. granulata</name>
    <dbReference type="NCBI Taxonomy" id="110450"/>
    <lineage>
        <taxon>Eukaryota</taxon>
        <taxon>Viridiplantae</taxon>
        <taxon>Streptophyta</taxon>
        <taxon>Embryophyta</taxon>
        <taxon>Tracheophyta</taxon>
        <taxon>Spermatophyta</taxon>
        <taxon>Magnoliopsida</taxon>
        <taxon>Liliopsida</taxon>
        <taxon>Poales</taxon>
        <taxon>Poaceae</taxon>
        <taxon>BOP clade</taxon>
        <taxon>Oryzoideae</taxon>
        <taxon>Oryzeae</taxon>
        <taxon>Oryzinae</taxon>
        <taxon>Oryza</taxon>
        <taxon>Oryza meyeriana</taxon>
    </lineage>
</organism>
<dbReference type="AlphaFoldDB" id="A0A6G1BRH1"/>
<sequence>MLVDWRVDEVEGAGAFGAFLRGMGGQRASGAPERKNLPANALLKKNLENAKASLEVVVALVLAGLTNHHSVGHDEILEHVSEYPSSSPSID</sequence>
<proteinExistence type="predicted"/>
<evidence type="ECO:0000313" key="1">
    <source>
        <dbReference type="EMBL" id="KAF0890351.1"/>
    </source>
</evidence>
<reference evidence="1 2" key="1">
    <citation type="submission" date="2019-11" db="EMBL/GenBank/DDBJ databases">
        <title>Whole genome sequence of Oryza granulata.</title>
        <authorList>
            <person name="Li W."/>
        </authorList>
    </citation>
    <scope>NUCLEOTIDE SEQUENCE [LARGE SCALE GENOMIC DNA]</scope>
    <source>
        <strain evidence="2">cv. Menghai</strain>
        <tissue evidence="1">Leaf</tissue>
    </source>
</reference>
<accession>A0A6G1BRH1</accession>
<name>A0A6G1BRH1_9ORYZ</name>
<protein>
    <submittedName>
        <fullName evidence="1">Uncharacterized protein</fullName>
    </submittedName>
</protein>
<comment type="caution">
    <text evidence="1">The sequence shown here is derived from an EMBL/GenBank/DDBJ whole genome shotgun (WGS) entry which is preliminary data.</text>
</comment>
<gene>
    <name evidence="1" type="ORF">E2562_002750</name>
</gene>
<keyword evidence="2" id="KW-1185">Reference proteome</keyword>
<evidence type="ECO:0000313" key="2">
    <source>
        <dbReference type="Proteomes" id="UP000479710"/>
    </source>
</evidence>
<dbReference type="EMBL" id="SPHZ02000011">
    <property type="protein sequence ID" value="KAF0890351.1"/>
    <property type="molecule type" value="Genomic_DNA"/>
</dbReference>